<dbReference type="InterPro" id="IPR038107">
    <property type="entry name" value="Glycos_transf_N_sf"/>
</dbReference>
<gene>
    <name evidence="10" type="ORF">FHS59_002828</name>
</gene>
<keyword evidence="8" id="KW-0448">Lipopolysaccharide biosynthesis</keyword>
<keyword evidence="8" id="KW-1003">Cell membrane</keyword>
<protein>
    <recommendedName>
        <fullName evidence="3 8">3-deoxy-D-manno-octulosonic acid transferase</fullName>
        <shortName evidence="8">Kdo transferase</shortName>
        <ecNumber evidence="2 8">2.4.99.12</ecNumber>
    </recommendedName>
    <alternativeName>
        <fullName evidence="5 8">Lipid IV(A) 3-deoxy-D-manno-octulosonic acid transferase</fullName>
    </alternativeName>
</protein>
<evidence type="ECO:0000259" key="9">
    <source>
        <dbReference type="Pfam" id="PF04413"/>
    </source>
</evidence>
<comment type="subcellular location">
    <subcellularLocation>
        <location evidence="8">Cell membrane</location>
    </subcellularLocation>
</comment>
<dbReference type="Gene3D" id="3.40.50.11720">
    <property type="entry name" value="3-Deoxy-D-manno-octulosonic-acid transferase, N-terminal domain"/>
    <property type="match status" value="1"/>
</dbReference>
<dbReference type="GO" id="GO:0005886">
    <property type="term" value="C:plasma membrane"/>
    <property type="evidence" value="ECO:0007669"/>
    <property type="project" value="UniProtKB-SubCell"/>
</dbReference>
<evidence type="ECO:0000256" key="4">
    <source>
        <dbReference type="ARBA" id="ARBA00022679"/>
    </source>
</evidence>
<keyword evidence="8" id="KW-0472">Membrane</keyword>
<comment type="similarity">
    <text evidence="8">Belongs to the glycosyltransferase group 1 family.</text>
</comment>
<dbReference type="GO" id="GO:0043842">
    <property type="term" value="F:Kdo transferase activity"/>
    <property type="evidence" value="ECO:0007669"/>
    <property type="project" value="UniProtKB-EC"/>
</dbReference>
<name>A0A841MIJ3_9BACT</name>
<comment type="function">
    <text evidence="8">Involved in lipopolysaccharide (LPS) biosynthesis. Catalyzes the transfer of 3-deoxy-D-manno-octulosonate (Kdo) residue(s) from CMP-Kdo to lipid IV(A), the tetraacyldisaccharide-1,4'-bisphosphate precursor of lipid A.</text>
</comment>
<evidence type="ECO:0000256" key="8">
    <source>
        <dbReference type="RuleBase" id="RU365103"/>
    </source>
</evidence>
<accession>A0A841MIJ3</accession>
<organism evidence="10 11">
    <name type="scientific">Algoriphagus iocasae</name>
    <dbReference type="NCBI Taxonomy" id="1836499"/>
    <lineage>
        <taxon>Bacteria</taxon>
        <taxon>Pseudomonadati</taxon>
        <taxon>Bacteroidota</taxon>
        <taxon>Cytophagia</taxon>
        <taxon>Cytophagales</taxon>
        <taxon>Cyclobacteriaceae</taxon>
        <taxon>Algoriphagus</taxon>
    </lineage>
</organism>
<dbReference type="RefSeq" id="WP_184495923.1">
    <property type="nucleotide sequence ID" value="NZ_JACIJO010000002.1"/>
</dbReference>
<evidence type="ECO:0000313" key="10">
    <source>
        <dbReference type="EMBL" id="MBB6327200.1"/>
    </source>
</evidence>
<keyword evidence="10" id="KW-0328">Glycosyltransferase</keyword>
<proteinExistence type="inferred from homology"/>
<evidence type="ECO:0000256" key="5">
    <source>
        <dbReference type="ARBA" id="ARBA00031445"/>
    </source>
</evidence>
<dbReference type="GO" id="GO:0009245">
    <property type="term" value="P:lipid A biosynthetic process"/>
    <property type="evidence" value="ECO:0007669"/>
    <property type="project" value="TreeGrafter"/>
</dbReference>
<feature type="domain" description="3-deoxy-D-manno-octulosonic-acid transferase N-terminal" evidence="9">
    <location>
        <begin position="45"/>
        <end position="208"/>
    </location>
</feature>
<dbReference type="EMBL" id="JACIJO010000002">
    <property type="protein sequence ID" value="MBB6327200.1"/>
    <property type="molecule type" value="Genomic_DNA"/>
</dbReference>
<dbReference type="Gene3D" id="3.40.50.2000">
    <property type="entry name" value="Glycogen Phosphorylase B"/>
    <property type="match status" value="1"/>
</dbReference>
<evidence type="ECO:0000256" key="2">
    <source>
        <dbReference type="ARBA" id="ARBA00012621"/>
    </source>
</evidence>
<comment type="caution">
    <text evidence="10">The sequence shown here is derived from an EMBL/GenBank/DDBJ whole genome shotgun (WGS) entry which is preliminary data.</text>
</comment>
<dbReference type="AlphaFoldDB" id="A0A841MIJ3"/>
<evidence type="ECO:0000313" key="11">
    <source>
        <dbReference type="Proteomes" id="UP000588604"/>
    </source>
</evidence>
<dbReference type="InterPro" id="IPR007507">
    <property type="entry name" value="Glycos_transf_N"/>
</dbReference>
<dbReference type="GO" id="GO:0009244">
    <property type="term" value="P:lipopolysaccharide core region biosynthetic process"/>
    <property type="evidence" value="ECO:0007669"/>
    <property type="project" value="UniProtKB-UniRule"/>
</dbReference>
<keyword evidence="11" id="KW-1185">Reference proteome</keyword>
<dbReference type="InterPro" id="IPR039901">
    <property type="entry name" value="Kdotransferase"/>
</dbReference>
<feature type="active site" description="Proton acceptor" evidence="7">
    <location>
        <position position="61"/>
    </location>
</feature>
<dbReference type="PANTHER" id="PTHR42755:SF1">
    <property type="entry name" value="3-DEOXY-D-MANNO-OCTULOSONIC ACID TRANSFERASE, MITOCHONDRIAL-RELATED"/>
    <property type="match status" value="1"/>
</dbReference>
<evidence type="ECO:0000256" key="7">
    <source>
        <dbReference type="PIRSR" id="PIRSR639901-1"/>
    </source>
</evidence>
<keyword evidence="4 8" id="KW-0808">Transferase</keyword>
<comment type="pathway">
    <text evidence="1 8">Bacterial outer membrane biogenesis; LPS core biosynthesis.</text>
</comment>
<evidence type="ECO:0000256" key="6">
    <source>
        <dbReference type="ARBA" id="ARBA00049183"/>
    </source>
</evidence>
<sequence>MNLLYRIAIAIATLVLPIIGLFSAKVNHFLKGRKGLLKKLADFRSKYPGKLAWFHVASLGEYEQAKPVISKLKKEKPDLLVVVSFFSPSGYDIAIRKPQENVDFISYIPLDRKSWAFDFVTLLNPTIAFFVKYDLWNHHILALKSRKVPTVLFSASFREDQNYFKSDGFFRSVLKKMDLIFTQNEESIRLLKSINYPEAYLAGDTRFDRVNETAKNPKHFLEIESWVEGKKVMVLGSVWEEDMKLLIPLINQKEKYLWIVAPHDLKPEPMEFWARSIQFKSTRYSQKESLEGVNVLFIDNIGMLSSLYQYARIAYVGGAFGKGLHNILEPIGFEIPVIFGALKNHSKFPEAAQSIAQGCGFSISDFESLKNEFAKLQEEEFYGNARSRAKSWMEANLGAADKIVSEVLLNYPLDGR</sequence>
<comment type="catalytic activity">
    <reaction evidence="6 8">
        <text>lipid IVA (E. coli) + CMP-3-deoxy-beta-D-manno-octulosonate = alpha-Kdo-(2-&gt;6)-lipid IVA (E. coli) + CMP + H(+)</text>
        <dbReference type="Rhea" id="RHEA:28066"/>
        <dbReference type="ChEBI" id="CHEBI:15378"/>
        <dbReference type="ChEBI" id="CHEBI:58603"/>
        <dbReference type="ChEBI" id="CHEBI:60364"/>
        <dbReference type="ChEBI" id="CHEBI:60377"/>
        <dbReference type="ChEBI" id="CHEBI:85987"/>
        <dbReference type="EC" id="2.4.99.12"/>
    </reaction>
</comment>
<dbReference type="Proteomes" id="UP000588604">
    <property type="component" value="Unassembled WGS sequence"/>
</dbReference>
<dbReference type="UniPathway" id="UPA00958"/>
<evidence type="ECO:0000256" key="1">
    <source>
        <dbReference type="ARBA" id="ARBA00004713"/>
    </source>
</evidence>
<evidence type="ECO:0000256" key="3">
    <source>
        <dbReference type="ARBA" id="ARBA00019077"/>
    </source>
</evidence>
<dbReference type="Pfam" id="PF04413">
    <property type="entry name" value="Glycos_transf_N"/>
    <property type="match status" value="1"/>
</dbReference>
<dbReference type="EC" id="2.4.99.12" evidence="2 8"/>
<dbReference type="PANTHER" id="PTHR42755">
    <property type="entry name" value="3-DEOXY-MANNO-OCTULOSONATE CYTIDYLYLTRANSFERASE"/>
    <property type="match status" value="1"/>
</dbReference>
<reference evidence="10 11" key="1">
    <citation type="submission" date="2020-08" db="EMBL/GenBank/DDBJ databases">
        <title>Genomic Encyclopedia of Type Strains, Phase IV (KMG-IV): sequencing the most valuable type-strain genomes for metagenomic binning, comparative biology and taxonomic classification.</title>
        <authorList>
            <person name="Goeker M."/>
        </authorList>
    </citation>
    <scope>NUCLEOTIDE SEQUENCE [LARGE SCALE GENOMIC DNA]</scope>
    <source>
        <strain evidence="10 11">DSM 102044</strain>
    </source>
</reference>